<dbReference type="Pfam" id="PF05147">
    <property type="entry name" value="LANC_like"/>
    <property type="match status" value="1"/>
</dbReference>
<feature type="domain" description="Lantibiotic biosynthesis protein dehydration" evidence="2">
    <location>
        <begin position="162"/>
        <end position="531"/>
    </location>
</feature>
<accession>A0ABW3BHD5</accession>
<evidence type="ECO:0000313" key="3">
    <source>
        <dbReference type="EMBL" id="MFD0802788.1"/>
    </source>
</evidence>
<dbReference type="NCBIfam" id="TIGR03897">
    <property type="entry name" value="lanti_2_LanM"/>
    <property type="match status" value="1"/>
</dbReference>
<reference evidence="4" key="1">
    <citation type="journal article" date="2019" name="Int. J. Syst. Evol. Microbiol.">
        <title>The Global Catalogue of Microorganisms (GCM) 10K type strain sequencing project: providing services to taxonomists for standard genome sequencing and annotation.</title>
        <authorList>
            <consortium name="The Broad Institute Genomics Platform"/>
            <consortium name="The Broad Institute Genome Sequencing Center for Infectious Disease"/>
            <person name="Wu L."/>
            <person name="Ma J."/>
        </authorList>
    </citation>
    <scope>NUCLEOTIDE SEQUENCE [LARGE SCALE GENOMIC DNA]</scope>
    <source>
        <strain evidence="4">CCUG 63369</strain>
    </source>
</reference>
<name>A0ABW3BHD5_9ACTN</name>
<dbReference type="InterPro" id="IPR025410">
    <property type="entry name" value="Lant_dehyd"/>
</dbReference>
<dbReference type="Proteomes" id="UP001596956">
    <property type="component" value="Unassembled WGS sequence"/>
</dbReference>
<evidence type="ECO:0000313" key="4">
    <source>
        <dbReference type="Proteomes" id="UP001596956"/>
    </source>
</evidence>
<gene>
    <name evidence="3" type="primary">lanM</name>
    <name evidence="3" type="ORF">ACFQZU_15875</name>
</gene>
<dbReference type="InterPro" id="IPR012341">
    <property type="entry name" value="6hp_glycosidase-like_sf"/>
</dbReference>
<dbReference type="Gene3D" id="1.50.10.10">
    <property type="match status" value="1"/>
</dbReference>
<dbReference type="Pfam" id="PF13575">
    <property type="entry name" value="DUF4135"/>
    <property type="match status" value="1"/>
</dbReference>
<evidence type="ECO:0000259" key="2">
    <source>
        <dbReference type="Pfam" id="PF13575"/>
    </source>
</evidence>
<feature type="region of interest" description="Disordered" evidence="1">
    <location>
        <begin position="33"/>
        <end position="66"/>
    </location>
</feature>
<dbReference type="InterPro" id="IPR017146">
    <property type="entry name" value="Lanti_2_LanM"/>
</dbReference>
<dbReference type="InterPro" id="IPR007822">
    <property type="entry name" value="LANC-like"/>
</dbReference>
<organism evidence="3 4">
    <name type="scientific">Streptomonospora algeriensis</name>
    <dbReference type="NCBI Taxonomy" id="995084"/>
    <lineage>
        <taxon>Bacteria</taxon>
        <taxon>Bacillati</taxon>
        <taxon>Actinomycetota</taxon>
        <taxon>Actinomycetes</taxon>
        <taxon>Streptosporangiales</taxon>
        <taxon>Nocardiopsidaceae</taxon>
        <taxon>Streptomonospora</taxon>
    </lineage>
</organism>
<dbReference type="SUPFAM" id="SSF158745">
    <property type="entry name" value="LanC-like"/>
    <property type="match status" value="1"/>
</dbReference>
<comment type="caution">
    <text evidence="3">The sequence shown here is derived from an EMBL/GenBank/DDBJ whole genome shotgun (WGS) entry which is preliminary data.</text>
</comment>
<protein>
    <submittedName>
        <fullName evidence="3">Type 2 lanthipeptide synthetase LanM</fullName>
    </submittedName>
</protein>
<proteinExistence type="predicted"/>
<dbReference type="EMBL" id="JBHTHR010000598">
    <property type="protein sequence ID" value="MFD0802788.1"/>
    <property type="molecule type" value="Genomic_DNA"/>
</dbReference>
<evidence type="ECO:0000256" key="1">
    <source>
        <dbReference type="SAM" id="MobiDB-lite"/>
    </source>
</evidence>
<sequence>MPDAATRTATAHRVSDAVATYLPELTADGPRERLYEMLPEWEEGDSPRATADEFPPPPSYTPEEDREGRFHDYCAHFVRLWSGPAADAAASPQAARSNTILEDFVAGQCTAVAGLVLRTLLEELHHRRANGGLHGDTPEERYRSFRAWTNSPEGHARLLERYPHLFHTLRARVSAAAHYLARVVAEVERERPRLDDAMPGVAPGTRITAVALGEGDTHGGSSVARIGFSGGGQVVYKPHPMEAEAGFNDAVAWFNDRLDLELPTVCVLPTSDGGFAEYITADGHPEPERYFTLVGRLLGVLHLVKATDIHFENVVTSTRGPVVVDAETLFTPRRSAALGGQDETGAWGRALGILMDSVAGIGVLPMVMKSDPADRGLDVGVIGYDQGQPVPYKALQIDNPGRDDMAARLVRLHATNASTNLSVSRAADTPARVQRDIIKHELHRVLTYASAHRRDVAAALQNRLGSARFRFIAAPTYFYSQLLRMATHPDAVSDRLTRAAVLHRGLLRHGSVELAADEARQMEKGDVPYFCYTPESRSLYSADGRTVLADAFARTPLEAVTERIAGLDDAAIATQLRMVDFAFVNKLPADREPTGFTLHPRPGAPSRIGQDRLMAEASRVGDLILETMVEGADPDTPATWLAPQISTTEESQWSPGALGYDLYSGTPGLALALAGLARATGQARFRDAALRVVAPVERQIRSGALDGAGISLGGMTGMAGTVYGLWHANRLLGRDEGLSPGTLAEDLARRIDPDPDPGATLVDFVAGTAGVLAVCLALHRGATGSDTPRAAAATAGR</sequence>
<keyword evidence="4" id="KW-1185">Reference proteome</keyword>
<feature type="non-terminal residue" evidence="3">
    <location>
        <position position="797"/>
    </location>
</feature>